<feature type="compositionally biased region" description="Polar residues" evidence="1">
    <location>
        <begin position="164"/>
        <end position="184"/>
    </location>
</feature>
<feature type="region of interest" description="Disordered" evidence="1">
    <location>
        <begin position="143"/>
        <end position="184"/>
    </location>
</feature>
<dbReference type="OrthoDB" id="7119602at2759"/>
<evidence type="ECO:0000313" key="3">
    <source>
        <dbReference type="EMBL" id="KAG8041587.1"/>
    </source>
</evidence>
<accession>A0A8J5R7V4</accession>
<reference evidence="3" key="2">
    <citation type="submission" date="2021-04" db="EMBL/GenBank/DDBJ databases">
        <title>Genome-wide patterns of bracovirus chromosomal integration into multiple host tissues during parasitism.</title>
        <authorList>
            <person name="Chebbi M.A.C."/>
        </authorList>
    </citation>
    <scope>NUCLEOTIDE SEQUENCE</scope>
    <source>
        <tissue evidence="3">Whole body</tissue>
    </source>
</reference>
<evidence type="ECO:0000313" key="4">
    <source>
        <dbReference type="Proteomes" id="UP000729913"/>
    </source>
</evidence>
<dbReference type="Proteomes" id="UP000729913">
    <property type="component" value="Unassembled WGS sequence"/>
</dbReference>
<proteinExistence type="predicted"/>
<name>A0A8J5R7V4_9HYME</name>
<protein>
    <recommendedName>
        <fullName evidence="5">Secreted protein</fullName>
    </recommendedName>
</protein>
<gene>
    <name evidence="3" type="ORF">G9C98_002880</name>
</gene>
<reference evidence="3" key="1">
    <citation type="submission" date="2020-03" db="EMBL/GenBank/DDBJ databases">
        <authorList>
            <person name="Chebbi M.A."/>
            <person name="Drezen J.M."/>
        </authorList>
    </citation>
    <scope>NUCLEOTIDE SEQUENCE</scope>
    <source>
        <tissue evidence="3">Whole body</tissue>
    </source>
</reference>
<evidence type="ECO:0000256" key="1">
    <source>
        <dbReference type="SAM" id="MobiDB-lite"/>
    </source>
</evidence>
<evidence type="ECO:0000256" key="2">
    <source>
        <dbReference type="SAM" id="SignalP"/>
    </source>
</evidence>
<feature type="signal peptide" evidence="2">
    <location>
        <begin position="1"/>
        <end position="19"/>
    </location>
</feature>
<dbReference type="AlphaFoldDB" id="A0A8J5R7V4"/>
<feature type="chain" id="PRO_5035264453" description="Secreted protein" evidence="2">
    <location>
        <begin position="20"/>
        <end position="184"/>
    </location>
</feature>
<keyword evidence="4" id="KW-1185">Reference proteome</keyword>
<feature type="compositionally biased region" description="Low complexity" evidence="1">
    <location>
        <begin position="151"/>
        <end position="163"/>
    </location>
</feature>
<organism evidence="3 4">
    <name type="scientific">Cotesia typhae</name>
    <dbReference type="NCBI Taxonomy" id="2053667"/>
    <lineage>
        <taxon>Eukaryota</taxon>
        <taxon>Metazoa</taxon>
        <taxon>Ecdysozoa</taxon>
        <taxon>Arthropoda</taxon>
        <taxon>Hexapoda</taxon>
        <taxon>Insecta</taxon>
        <taxon>Pterygota</taxon>
        <taxon>Neoptera</taxon>
        <taxon>Endopterygota</taxon>
        <taxon>Hymenoptera</taxon>
        <taxon>Apocrita</taxon>
        <taxon>Ichneumonoidea</taxon>
        <taxon>Braconidae</taxon>
        <taxon>Microgastrinae</taxon>
        <taxon>Cotesia</taxon>
    </lineage>
</organism>
<keyword evidence="2" id="KW-0732">Signal</keyword>
<evidence type="ECO:0008006" key="5">
    <source>
        <dbReference type="Google" id="ProtNLM"/>
    </source>
</evidence>
<sequence>MFVPTFAVFFALAIYQTASAPVDGRVESDGFYKRLYLPYIQSITKDGLKTILTSEDLLNLSQKLKSGEIPSTTLHQLIGINGFSHTLSDHQLQRIADHDLAAIVNSQNFNQPGFGHVFITIDNNGIVQTFIYDLTMQEAMEKVEKEGYPNSSSSGSYHHNQSHVSATDPSVTSELNQPRITPDQ</sequence>
<comment type="caution">
    <text evidence="3">The sequence shown here is derived from an EMBL/GenBank/DDBJ whole genome shotgun (WGS) entry which is preliminary data.</text>
</comment>
<dbReference type="EMBL" id="JAAOIC020000016">
    <property type="protein sequence ID" value="KAG8041587.1"/>
    <property type="molecule type" value="Genomic_DNA"/>
</dbReference>